<dbReference type="HOGENOM" id="CLU_049915_0_0_1"/>
<dbReference type="RefSeq" id="XP_007787051.1">
    <property type="nucleotide sequence ID" value="XM_007788861.1"/>
</dbReference>
<evidence type="ECO:0000313" key="4">
    <source>
        <dbReference type="Proteomes" id="UP000019373"/>
    </source>
</evidence>
<sequence>MLVLPSVKYAPQTDVLNGSDIAAGWAVLKAFKTPPMVIYNCGANAGFSQDHKHLQVFPLPSSMGQGLFPARATSSKHIEDMISNVPFKHFVMRITATATARDVFEKYQRLLIETQKALKAAQTGHDYNVIFTADWIVLIPRRTAVWSGPFGANASGMLGTVVVPSRQQRNQWAELGYTEYLARLGIPWD</sequence>
<dbReference type="AlphaFoldDB" id="U1HXP9"/>
<dbReference type="Proteomes" id="UP000019373">
    <property type="component" value="Unassembled WGS sequence"/>
</dbReference>
<dbReference type="GeneID" id="19239540"/>
<dbReference type="InterPro" id="IPR045759">
    <property type="entry name" value="Ap4A_phos1/2_N"/>
</dbReference>
<organism evidence="3 4">
    <name type="scientific">Endocarpon pusillum (strain Z07020 / HMAS-L-300199)</name>
    <name type="common">Lichen-forming fungus</name>
    <dbReference type="NCBI Taxonomy" id="1263415"/>
    <lineage>
        <taxon>Eukaryota</taxon>
        <taxon>Fungi</taxon>
        <taxon>Dikarya</taxon>
        <taxon>Ascomycota</taxon>
        <taxon>Pezizomycotina</taxon>
        <taxon>Eurotiomycetes</taxon>
        <taxon>Chaetothyriomycetidae</taxon>
        <taxon>Verrucariales</taxon>
        <taxon>Verrucariaceae</taxon>
        <taxon>Endocarpon</taxon>
    </lineage>
</organism>
<protein>
    <submittedName>
        <fullName evidence="3">Uncharacterized protein</fullName>
    </submittedName>
</protein>
<dbReference type="GO" id="GO:0005524">
    <property type="term" value="F:ATP binding"/>
    <property type="evidence" value="ECO:0007669"/>
    <property type="project" value="InterPro"/>
</dbReference>
<dbReference type="Gene3D" id="3.30.428.70">
    <property type="match status" value="1"/>
</dbReference>
<reference evidence="4" key="1">
    <citation type="journal article" date="2014" name="BMC Genomics">
        <title>Genome characteristics reveal the impact of lichenization on lichen-forming fungus Endocarpon pusillum Hedwig (Verrucariales, Ascomycota).</title>
        <authorList>
            <person name="Wang Y.-Y."/>
            <person name="Liu B."/>
            <person name="Zhang X.-Y."/>
            <person name="Zhou Q.-M."/>
            <person name="Zhang T."/>
            <person name="Li H."/>
            <person name="Yu Y.-F."/>
            <person name="Zhang X.-L."/>
            <person name="Hao X.-Y."/>
            <person name="Wang M."/>
            <person name="Wang L."/>
            <person name="Wei J.-C."/>
        </authorList>
    </citation>
    <scope>NUCLEOTIDE SEQUENCE [LARGE SCALE GENOMIC DNA]</scope>
    <source>
        <strain evidence="4">Z07020 / HMAS-L-300199</strain>
    </source>
</reference>
<dbReference type="eggNOG" id="ENOG502QRAQ">
    <property type="taxonomic scope" value="Eukaryota"/>
</dbReference>
<dbReference type="InterPro" id="IPR043171">
    <property type="entry name" value="Ap4A_phos1/2-like"/>
</dbReference>
<feature type="domain" description="ATP adenylyltransferase C-terminal" evidence="1">
    <location>
        <begin position="84"/>
        <end position="187"/>
    </location>
</feature>
<dbReference type="InterPro" id="IPR036265">
    <property type="entry name" value="HIT-like_sf"/>
</dbReference>
<dbReference type="PANTHER" id="PTHR38420">
    <property type="entry name" value="AP-4-A PHOSPHORYLASE II"/>
    <property type="match status" value="1"/>
</dbReference>
<evidence type="ECO:0000259" key="1">
    <source>
        <dbReference type="Pfam" id="PF09830"/>
    </source>
</evidence>
<dbReference type="EMBL" id="KE720802">
    <property type="protein sequence ID" value="ERF75605.1"/>
    <property type="molecule type" value="Genomic_DNA"/>
</dbReference>
<accession>U1HXP9</accession>
<feature type="domain" description="Ap4A phosphorylase 1/2 N-terminal" evidence="2">
    <location>
        <begin position="7"/>
        <end position="65"/>
    </location>
</feature>
<name>U1HXP9_ENDPU</name>
<dbReference type="OrthoDB" id="10267950at2759"/>
<dbReference type="InterPro" id="IPR019200">
    <property type="entry name" value="ATP_adenylylTrfase_C"/>
</dbReference>
<dbReference type="GO" id="GO:0009117">
    <property type="term" value="P:nucleotide metabolic process"/>
    <property type="evidence" value="ECO:0007669"/>
    <property type="project" value="InterPro"/>
</dbReference>
<gene>
    <name evidence="3" type="ORF">EPUS_04585</name>
</gene>
<evidence type="ECO:0000259" key="2">
    <source>
        <dbReference type="Pfam" id="PF19327"/>
    </source>
</evidence>
<dbReference type="SUPFAM" id="SSF54197">
    <property type="entry name" value="HIT-like"/>
    <property type="match status" value="1"/>
</dbReference>
<dbReference type="InterPro" id="IPR009163">
    <property type="entry name" value="Ap4A_phos1/2"/>
</dbReference>
<dbReference type="GO" id="GO:0003877">
    <property type="term" value="F:ATP:ADP adenylyltransferase activity"/>
    <property type="evidence" value="ECO:0007669"/>
    <property type="project" value="InterPro"/>
</dbReference>
<dbReference type="Pfam" id="PF09830">
    <property type="entry name" value="ATP_transf"/>
    <property type="match status" value="1"/>
</dbReference>
<dbReference type="Pfam" id="PF19327">
    <property type="entry name" value="Ap4A_phos_N"/>
    <property type="match status" value="1"/>
</dbReference>
<keyword evidence="4" id="KW-1185">Reference proteome</keyword>
<proteinExistence type="predicted"/>
<dbReference type="PANTHER" id="PTHR38420:SF1">
    <property type="entry name" value="PUTATIVE (AFU_ORTHOLOGUE AFUA_5G14690)-RELATED"/>
    <property type="match status" value="1"/>
</dbReference>
<evidence type="ECO:0000313" key="3">
    <source>
        <dbReference type="EMBL" id="ERF75605.1"/>
    </source>
</evidence>